<organism evidence="2 3">
    <name type="scientific">Povalibacter uvarum</name>
    <dbReference type="NCBI Taxonomy" id="732238"/>
    <lineage>
        <taxon>Bacteria</taxon>
        <taxon>Pseudomonadati</taxon>
        <taxon>Pseudomonadota</taxon>
        <taxon>Gammaproteobacteria</taxon>
        <taxon>Steroidobacterales</taxon>
        <taxon>Steroidobacteraceae</taxon>
        <taxon>Povalibacter</taxon>
    </lineage>
</organism>
<comment type="caution">
    <text evidence="2">The sequence shown here is derived from an EMBL/GenBank/DDBJ whole genome shotgun (WGS) entry which is preliminary data.</text>
</comment>
<dbReference type="PIRSF" id="PIRSF031679">
    <property type="entry name" value="Mtase_Alr7345_prd"/>
    <property type="match status" value="1"/>
</dbReference>
<protein>
    <submittedName>
        <fullName evidence="2">Putative methyltransferase</fullName>
    </submittedName>
</protein>
<dbReference type="RefSeq" id="WP_184330845.1">
    <property type="nucleotide sequence ID" value="NZ_JACHHZ010000002.1"/>
</dbReference>
<dbReference type="InterPro" id="IPR029063">
    <property type="entry name" value="SAM-dependent_MTases_sf"/>
</dbReference>
<dbReference type="Proteomes" id="UP000588068">
    <property type="component" value="Unassembled WGS sequence"/>
</dbReference>
<sequence>MRFINVIAGLALAAAPLSGALAKDEALAKAVASPHRTSTLVERDKARKPQEELEFFGIRPNMTVVEIAPGGGYWTEILAPYLHDKGTLYIAIAPRAASERAATQYDNWKKKIDENAIYGKVKISELGGGSYNIAPEGSADMVVTFRNVHNWMGQGTADQVFASFFKALKSGGVLGVEEHRASNDKPQDPKAQNGYVREDYTIALAEKAGFKYVGKSEILANPKDTKDWARGVWTLPPTLALGDQDREKYIAIGEADNFVLKFVKP</sequence>
<evidence type="ECO:0000313" key="2">
    <source>
        <dbReference type="EMBL" id="MBB6092945.1"/>
    </source>
</evidence>
<keyword evidence="2" id="KW-0489">Methyltransferase</keyword>
<dbReference type="Gene3D" id="3.40.50.150">
    <property type="entry name" value="Vaccinia Virus protein VP39"/>
    <property type="match status" value="1"/>
</dbReference>
<feature type="chain" id="PRO_5032833733" evidence="1">
    <location>
        <begin position="23"/>
        <end position="265"/>
    </location>
</feature>
<dbReference type="GO" id="GO:0032259">
    <property type="term" value="P:methylation"/>
    <property type="evidence" value="ECO:0007669"/>
    <property type="project" value="UniProtKB-KW"/>
</dbReference>
<dbReference type="GO" id="GO:0008168">
    <property type="term" value="F:methyltransferase activity"/>
    <property type="evidence" value="ECO:0007669"/>
    <property type="project" value="UniProtKB-KW"/>
</dbReference>
<gene>
    <name evidence="2" type="ORF">HNQ60_001823</name>
</gene>
<keyword evidence="2" id="KW-0808">Transferase</keyword>
<proteinExistence type="predicted"/>
<dbReference type="SUPFAM" id="SSF53335">
    <property type="entry name" value="S-adenosyl-L-methionine-dependent methyltransferases"/>
    <property type="match status" value="1"/>
</dbReference>
<evidence type="ECO:0000256" key="1">
    <source>
        <dbReference type="SAM" id="SignalP"/>
    </source>
</evidence>
<dbReference type="EMBL" id="JACHHZ010000002">
    <property type="protein sequence ID" value="MBB6092945.1"/>
    <property type="molecule type" value="Genomic_DNA"/>
</dbReference>
<keyword evidence="3" id="KW-1185">Reference proteome</keyword>
<dbReference type="InterPro" id="IPR016980">
    <property type="entry name" value="S-AdoMet-dep_MeTrfase_Alr7345"/>
</dbReference>
<reference evidence="2 3" key="1">
    <citation type="submission" date="2020-08" db="EMBL/GenBank/DDBJ databases">
        <title>Genomic Encyclopedia of Type Strains, Phase IV (KMG-IV): sequencing the most valuable type-strain genomes for metagenomic binning, comparative biology and taxonomic classification.</title>
        <authorList>
            <person name="Goeker M."/>
        </authorList>
    </citation>
    <scope>NUCLEOTIDE SEQUENCE [LARGE SCALE GENOMIC DNA]</scope>
    <source>
        <strain evidence="2 3">DSM 26723</strain>
    </source>
</reference>
<feature type="signal peptide" evidence="1">
    <location>
        <begin position="1"/>
        <end position="22"/>
    </location>
</feature>
<accession>A0A841HLU1</accession>
<keyword evidence="1" id="KW-0732">Signal</keyword>
<evidence type="ECO:0000313" key="3">
    <source>
        <dbReference type="Proteomes" id="UP000588068"/>
    </source>
</evidence>
<dbReference type="AlphaFoldDB" id="A0A841HLU1"/>
<name>A0A841HLU1_9GAMM</name>